<dbReference type="AlphaFoldDB" id="A0AAW6ZJS1"/>
<gene>
    <name evidence="4" type="ORF">QP858_06230</name>
</gene>
<dbReference type="InterPro" id="IPR019554">
    <property type="entry name" value="Soluble_ligand-bd"/>
</dbReference>
<dbReference type="Gene3D" id="1.10.150.320">
    <property type="entry name" value="Photosystem II 12 kDa extrinsic protein"/>
    <property type="match status" value="1"/>
</dbReference>
<keyword evidence="2" id="KW-1133">Transmembrane helix</keyword>
<dbReference type="EMBL" id="JASPDQ010000013">
    <property type="protein sequence ID" value="MDK8602052.1"/>
    <property type="molecule type" value="Genomic_DNA"/>
</dbReference>
<evidence type="ECO:0000313" key="5">
    <source>
        <dbReference type="Proteomes" id="UP001225576"/>
    </source>
</evidence>
<dbReference type="SMART" id="SM00278">
    <property type="entry name" value="HhH1"/>
    <property type="match status" value="2"/>
</dbReference>
<evidence type="ECO:0000256" key="1">
    <source>
        <dbReference type="SAM" id="MobiDB-lite"/>
    </source>
</evidence>
<dbReference type="GO" id="GO:0015628">
    <property type="term" value="P:protein secretion by the type II secretion system"/>
    <property type="evidence" value="ECO:0007669"/>
    <property type="project" value="TreeGrafter"/>
</dbReference>
<sequence>MTTMPTRRPASRQSTADWEKVEGFTRTAMRLGAGDDVGALTTPAMKRRFVLDGNSLRIAAVLLLVLALSGVIGALSGRSTEVAAIPQGEESAQSKAGAGDGGAGSGESTEGGHAVDGTASGKAAPDSAGSEEASARAETIVVHVSGQVAVPGVVTLPAPARVADAVQAAGGPTGEADLARINLAGPISDGVHIHVPAVGEGGDATGSGVVGGEGAASGGAGDTGAADGKVNLNTADQAGLEAIPGVGPVTAKAIIDWRNANGTFTSIDQLIDVRGIGPKTLEQLRDHVRI</sequence>
<keyword evidence="2" id="KW-0812">Transmembrane</keyword>
<dbReference type="InterPro" id="IPR051675">
    <property type="entry name" value="Endo/Exo/Phosphatase_dom_1"/>
</dbReference>
<dbReference type="PANTHER" id="PTHR21180:SF32">
    <property type="entry name" value="ENDONUCLEASE_EXONUCLEASE_PHOSPHATASE FAMILY DOMAIN-CONTAINING PROTEIN 1"/>
    <property type="match status" value="1"/>
</dbReference>
<dbReference type="GO" id="GO:0003677">
    <property type="term" value="F:DNA binding"/>
    <property type="evidence" value="ECO:0007669"/>
    <property type="project" value="InterPro"/>
</dbReference>
<keyword evidence="2" id="KW-0472">Membrane</keyword>
<feature type="region of interest" description="Disordered" evidence="1">
    <location>
        <begin position="86"/>
        <end position="135"/>
    </location>
</feature>
<evidence type="ECO:0000313" key="4">
    <source>
        <dbReference type="EMBL" id="MDK8602052.1"/>
    </source>
</evidence>
<dbReference type="Pfam" id="PF10531">
    <property type="entry name" value="SLBB"/>
    <property type="match status" value="1"/>
</dbReference>
<reference evidence="4" key="1">
    <citation type="submission" date="2023-05" db="EMBL/GenBank/DDBJ databases">
        <title>Genomic Catalog of Human Bladder Bacteria.</title>
        <authorList>
            <person name="Du J."/>
        </authorList>
    </citation>
    <scope>NUCLEOTIDE SEQUENCE</scope>
    <source>
        <strain evidence="4">UMB1304A</strain>
    </source>
</reference>
<evidence type="ECO:0000256" key="2">
    <source>
        <dbReference type="SAM" id="Phobius"/>
    </source>
</evidence>
<accession>A0AAW6ZJS1</accession>
<evidence type="ECO:0000259" key="3">
    <source>
        <dbReference type="SMART" id="SM00278"/>
    </source>
</evidence>
<dbReference type="PANTHER" id="PTHR21180">
    <property type="entry name" value="ENDONUCLEASE/EXONUCLEASE/PHOSPHATASE FAMILY DOMAIN-CONTAINING PROTEIN 1"/>
    <property type="match status" value="1"/>
</dbReference>
<dbReference type="Proteomes" id="UP001225576">
    <property type="component" value="Unassembled WGS sequence"/>
</dbReference>
<dbReference type="InterPro" id="IPR003583">
    <property type="entry name" value="Hlx-hairpin-Hlx_DNA-bd_motif"/>
</dbReference>
<feature type="domain" description="Helix-hairpin-helix DNA-binding motif class 1" evidence="3">
    <location>
        <begin position="238"/>
        <end position="257"/>
    </location>
</feature>
<dbReference type="Pfam" id="PF12836">
    <property type="entry name" value="HHH_3"/>
    <property type="match status" value="1"/>
</dbReference>
<dbReference type="SUPFAM" id="SSF47781">
    <property type="entry name" value="RuvA domain 2-like"/>
    <property type="match status" value="1"/>
</dbReference>
<name>A0AAW6ZJS1_9ACTO</name>
<feature type="transmembrane region" description="Helical" evidence="2">
    <location>
        <begin position="55"/>
        <end position="75"/>
    </location>
</feature>
<dbReference type="GO" id="GO:0015627">
    <property type="term" value="C:type II protein secretion system complex"/>
    <property type="evidence" value="ECO:0007669"/>
    <property type="project" value="TreeGrafter"/>
</dbReference>
<organism evidence="4 5">
    <name type="scientific">Trueperella bernardiae</name>
    <dbReference type="NCBI Taxonomy" id="59561"/>
    <lineage>
        <taxon>Bacteria</taxon>
        <taxon>Bacillati</taxon>
        <taxon>Actinomycetota</taxon>
        <taxon>Actinomycetes</taxon>
        <taxon>Actinomycetales</taxon>
        <taxon>Actinomycetaceae</taxon>
        <taxon>Trueperella</taxon>
    </lineage>
</organism>
<comment type="caution">
    <text evidence="4">The sequence shown here is derived from an EMBL/GenBank/DDBJ whole genome shotgun (WGS) entry which is preliminary data.</text>
</comment>
<protein>
    <submittedName>
        <fullName evidence="4">Helix-hairpin-helix domain-containing protein</fullName>
    </submittedName>
</protein>
<dbReference type="InterPro" id="IPR010994">
    <property type="entry name" value="RuvA_2-like"/>
</dbReference>
<dbReference type="GO" id="GO:0006281">
    <property type="term" value="P:DNA repair"/>
    <property type="evidence" value="ECO:0007669"/>
    <property type="project" value="InterPro"/>
</dbReference>
<dbReference type="RefSeq" id="WP_201783162.1">
    <property type="nucleotide sequence ID" value="NZ_CAUPHE010000017.1"/>
</dbReference>
<dbReference type="Gene3D" id="3.10.560.10">
    <property type="entry name" value="Outer membrane lipoprotein wza domain like"/>
    <property type="match status" value="1"/>
</dbReference>
<feature type="domain" description="Helix-hairpin-helix DNA-binding motif class 1" evidence="3">
    <location>
        <begin position="268"/>
        <end position="287"/>
    </location>
</feature>
<proteinExistence type="predicted"/>